<comment type="caution">
    <text evidence="1">The sequence shown here is derived from an EMBL/GenBank/DDBJ whole genome shotgun (WGS) entry which is preliminary data.</text>
</comment>
<proteinExistence type="predicted"/>
<name>A0A9D4A2F2_9ROSI</name>
<protein>
    <submittedName>
        <fullName evidence="1">Uncharacterized protein</fullName>
    </submittedName>
</protein>
<gene>
    <name evidence="1" type="ORF">J1N35_021926</name>
</gene>
<reference evidence="1 2" key="1">
    <citation type="journal article" date="2021" name="Plant Biotechnol. J.">
        <title>Multi-omics assisted identification of the key and species-specific regulatory components of drought-tolerant mechanisms in Gossypium stocksii.</title>
        <authorList>
            <person name="Yu D."/>
            <person name="Ke L."/>
            <person name="Zhang D."/>
            <person name="Wu Y."/>
            <person name="Sun Y."/>
            <person name="Mei J."/>
            <person name="Sun J."/>
            <person name="Sun Y."/>
        </authorList>
    </citation>
    <scope>NUCLEOTIDE SEQUENCE [LARGE SCALE GENOMIC DNA]</scope>
    <source>
        <strain evidence="2">cv. E1</strain>
        <tissue evidence="1">Leaf</tissue>
    </source>
</reference>
<keyword evidence="2" id="KW-1185">Reference proteome</keyword>
<dbReference type="AlphaFoldDB" id="A0A9D4A2F2"/>
<feature type="non-terminal residue" evidence="1">
    <location>
        <position position="1"/>
    </location>
</feature>
<accession>A0A9D4A2F2</accession>
<organism evidence="1 2">
    <name type="scientific">Gossypium stocksii</name>
    <dbReference type="NCBI Taxonomy" id="47602"/>
    <lineage>
        <taxon>Eukaryota</taxon>
        <taxon>Viridiplantae</taxon>
        <taxon>Streptophyta</taxon>
        <taxon>Embryophyta</taxon>
        <taxon>Tracheophyta</taxon>
        <taxon>Spermatophyta</taxon>
        <taxon>Magnoliopsida</taxon>
        <taxon>eudicotyledons</taxon>
        <taxon>Gunneridae</taxon>
        <taxon>Pentapetalae</taxon>
        <taxon>rosids</taxon>
        <taxon>malvids</taxon>
        <taxon>Malvales</taxon>
        <taxon>Malvaceae</taxon>
        <taxon>Malvoideae</taxon>
        <taxon>Gossypium</taxon>
    </lineage>
</organism>
<sequence length="51" mass="5541">ESSISNLVCEIEGQISMGKGDISGKEIAKVTTGFDHVTTILKFKRRKMSAV</sequence>
<evidence type="ECO:0000313" key="2">
    <source>
        <dbReference type="Proteomes" id="UP000828251"/>
    </source>
</evidence>
<evidence type="ECO:0000313" key="1">
    <source>
        <dbReference type="EMBL" id="KAH1082165.1"/>
    </source>
</evidence>
<dbReference type="Proteomes" id="UP000828251">
    <property type="component" value="Unassembled WGS sequence"/>
</dbReference>
<dbReference type="EMBL" id="JAIQCV010000007">
    <property type="protein sequence ID" value="KAH1082165.1"/>
    <property type="molecule type" value="Genomic_DNA"/>
</dbReference>